<dbReference type="InterPro" id="IPR050131">
    <property type="entry name" value="Peptidase_S8_subtilisin-like"/>
</dbReference>
<evidence type="ECO:0000256" key="4">
    <source>
        <dbReference type="ARBA" id="ARBA00022825"/>
    </source>
</evidence>
<evidence type="ECO:0000256" key="2">
    <source>
        <dbReference type="ARBA" id="ARBA00022670"/>
    </source>
</evidence>
<feature type="active site" description="Charge relay system" evidence="5">
    <location>
        <position position="97"/>
    </location>
</feature>
<dbReference type="AlphaFoldDB" id="A0A9X3PL82"/>
<dbReference type="PROSITE" id="PS51892">
    <property type="entry name" value="SUBTILASE"/>
    <property type="match status" value="1"/>
</dbReference>
<dbReference type="PROSITE" id="PS00137">
    <property type="entry name" value="SUBTILASE_HIS"/>
    <property type="match status" value="1"/>
</dbReference>
<protein>
    <submittedName>
        <fullName evidence="7">S8 family serine peptidase</fullName>
    </submittedName>
</protein>
<dbReference type="EMBL" id="JAPZVP010000009">
    <property type="protein sequence ID" value="MDA1360665.1"/>
    <property type="molecule type" value="Genomic_DNA"/>
</dbReference>
<dbReference type="SUPFAM" id="SSF52743">
    <property type="entry name" value="Subtilisin-like"/>
    <property type="match status" value="1"/>
</dbReference>
<dbReference type="GO" id="GO:0004252">
    <property type="term" value="F:serine-type endopeptidase activity"/>
    <property type="evidence" value="ECO:0007669"/>
    <property type="project" value="UniProtKB-UniRule"/>
</dbReference>
<feature type="active site" description="Charge relay system" evidence="5">
    <location>
        <position position="254"/>
    </location>
</feature>
<keyword evidence="8" id="KW-1185">Reference proteome</keyword>
<keyword evidence="4 5" id="KW-0720">Serine protease</keyword>
<evidence type="ECO:0000313" key="7">
    <source>
        <dbReference type="EMBL" id="MDA1360665.1"/>
    </source>
</evidence>
<dbReference type="PRINTS" id="PR00723">
    <property type="entry name" value="SUBTILISIN"/>
</dbReference>
<evidence type="ECO:0000256" key="1">
    <source>
        <dbReference type="ARBA" id="ARBA00011073"/>
    </source>
</evidence>
<dbReference type="PANTHER" id="PTHR43806">
    <property type="entry name" value="PEPTIDASE S8"/>
    <property type="match status" value="1"/>
</dbReference>
<feature type="domain" description="Peptidase S8/S53" evidence="6">
    <location>
        <begin position="34"/>
        <end position="289"/>
    </location>
</feature>
<proteinExistence type="inferred from homology"/>
<comment type="similarity">
    <text evidence="1 5">Belongs to the peptidase S8 family.</text>
</comment>
<reference evidence="7" key="1">
    <citation type="submission" date="2022-12" db="EMBL/GenBank/DDBJ databases">
        <title>Gycomyces niveus sp.nov.,a novel actinomycete isolated from soil in Shouguan.</title>
        <authorList>
            <person name="Yang X."/>
        </authorList>
    </citation>
    <scope>NUCLEOTIDE SEQUENCE</scope>
    <source>
        <strain evidence="7">NEAU-A15</strain>
    </source>
</reference>
<dbReference type="Pfam" id="PF00082">
    <property type="entry name" value="Peptidase_S8"/>
    <property type="match status" value="1"/>
</dbReference>
<keyword evidence="2 5" id="KW-0645">Protease</keyword>
<dbReference type="RefSeq" id="WP_270110609.1">
    <property type="nucleotide sequence ID" value="NZ_JAPZVP010000009.1"/>
</dbReference>
<dbReference type="PROSITE" id="PS00136">
    <property type="entry name" value="SUBTILASE_ASP"/>
    <property type="match status" value="1"/>
</dbReference>
<dbReference type="Proteomes" id="UP001146067">
    <property type="component" value="Unassembled WGS sequence"/>
</dbReference>
<dbReference type="GO" id="GO:0006508">
    <property type="term" value="P:proteolysis"/>
    <property type="evidence" value="ECO:0007669"/>
    <property type="project" value="UniProtKB-KW"/>
</dbReference>
<dbReference type="PANTHER" id="PTHR43806:SF11">
    <property type="entry name" value="CEREVISIN-RELATED"/>
    <property type="match status" value="1"/>
</dbReference>
<sequence length="365" mass="37022">MALLLSAQTGRASAPLAWHLTAVKAPEAWPAATGEGVIVAVVDSGVDADHPALEGSVLPGRSYVDVDPGAEPRLLAFGSDPGPVYERAFGQADPVGHGTAVAGLIAGSADSHHPGIAPDAVILPVRVLDDENRYHDSAMVGAAVQWAVDNGADIVNLSLGGHYDSPQFSEAIAYAERHDVLIVACTGNQQDDEPAEDVWFPARVADVLAVTGSDEHGERWRTAVTGAETDLAAPGANLIAPKPGGGYKTVTGTSFASAVVSGAAALVRSAHPEWSADQVRRALTGTAAAGAPGLGEGVLDVAAAVEADVSPRPPDPAEAEISPVWRAAATAAGGGLLGMSALLLRGGRGTRRGGRLPSRPRTMAG</sequence>
<organism evidence="7 8">
    <name type="scientific">Glycomyces luteolus</name>
    <dbReference type="NCBI Taxonomy" id="2670330"/>
    <lineage>
        <taxon>Bacteria</taxon>
        <taxon>Bacillati</taxon>
        <taxon>Actinomycetota</taxon>
        <taxon>Actinomycetes</taxon>
        <taxon>Glycomycetales</taxon>
        <taxon>Glycomycetaceae</taxon>
        <taxon>Glycomyces</taxon>
    </lineage>
</organism>
<keyword evidence="3 5" id="KW-0378">Hydrolase</keyword>
<evidence type="ECO:0000313" key="8">
    <source>
        <dbReference type="Proteomes" id="UP001146067"/>
    </source>
</evidence>
<dbReference type="InterPro" id="IPR000209">
    <property type="entry name" value="Peptidase_S8/S53_dom"/>
</dbReference>
<dbReference type="InterPro" id="IPR036852">
    <property type="entry name" value="Peptidase_S8/S53_dom_sf"/>
</dbReference>
<evidence type="ECO:0000256" key="5">
    <source>
        <dbReference type="PROSITE-ProRule" id="PRU01240"/>
    </source>
</evidence>
<evidence type="ECO:0000259" key="6">
    <source>
        <dbReference type="Pfam" id="PF00082"/>
    </source>
</evidence>
<evidence type="ECO:0000256" key="3">
    <source>
        <dbReference type="ARBA" id="ARBA00022801"/>
    </source>
</evidence>
<dbReference type="InterPro" id="IPR022398">
    <property type="entry name" value="Peptidase_S8_His-AS"/>
</dbReference>
<dbReference type="InterPro" id="IPR015500">
    <property type="entry name" value="Peptidase_S8_subtilisin-rel"/>
</dbReference>
<gene>
    <name evidence="7" type="ORF">O1R50_13615</name>
</gene>
<feature type="active site" description="Charge relay system" evidence="5">
    <location>
        <position position="43"/>
    </location>
</feature>
<accession>A0A9X3PL82</accession>
<comment type="caution">
    <text evidence="7">The sequence shown here is derived from an EMBL/GenBank/DDBJ whole genome shotgun (WGS) entry which is preliminary data.</text>
</comment>
<dbReference type="Gene3D" id="3.40.50.200">
    <property type="entry name" value="Peptidase S8/S53 domain"/>
    <property type="match status" value="1"/>
</dbReference>
<name>A0A9X3PL82_9ACTN</name>
<dbReference type="InterPro" id="IPR023827">
    <property type="entry name" value="Peptidase_S8_Asp-AS"/>
</dbReference>